<dbReference type="EMBL" id="KN825814">
    <property type="protein sequence ID" value="KIK81353.1"/>
    <property type="molecule type" value="Genomic_DNA"/>
</dbReference>
<dbReference type="HOGENOM" id="CLU_1074024_0_0_1"/>
<protein>
    <submittedName>
        <fullName evidence="1">Uncharacterized protein</fullName>
    </submittedName>
</protein>
<sequence length="259" mass="28192">MKVSISRALRVTSMLLPALNEPYQDLPDLWRNYCRLSNPQNFASGIACIEDIGPGCVLNGHDGSWLTGGQDAILIDKDIVDRLMPVSVGCLSSLLIRVYALKNRWTEARQIAADGVLAGMHLPGESSSLWNALGNQPHANNGTPVVRTRDQSQICLRDVSAQTASLVTSPPPCPIGLCLWRDPGASEVCGAPVSCKDVPKHFSDAHCIKGMKWNRAILCSWDGCGGGAKFVRRKFIVRHLRERHLGHRRAGHHGTGPHA</sequence>
<reference evidence="2" key="2">
    <citation type="submission" date="2015-01" db="EMBL/GenBank/DDBJ databases">
        <title>Evolutionary Origins and Diversification of the Mycorrhizal Mutualists.</title>
        <authorList>
            <consortium name="DOE Joint Genome Institute"/>
            <consortium name="Mycorrhizal Genomics Consortium"/>
            <person name="Kohler A."/>
            <person name="Kuo A."/>
            <person name="Nagy L.G."/>
            <person name="Floudas D."/>
            <person name="Copeland A."/>
            <person name="Barry K.W."/>
            <person name="Cichocki N."/>
            <person name="Veneault-Fourrey C."/>
            <person name="LaButti K."/>
            <person name="Lindquist E.A."/>
            <person name="Lipzen A."/>
            <person name="Lundell T."/>
            <person name="Morin E."/>
            <person name="Murat C."/>
            <person name="Riley R."/>
            <person name="Ohm R."/>
            <person name="Sun H."/>
            <person name="Tunlid A."/>
            <person name="Henrissat B."/>
            <person name="Grigoriev I.V."/>
            <person name="Hibbett D.S."/>
            <person name="Martin F."/>
        </authorList>
    </citation>
    <scope>NUCLEOTIDE SEQUENCE [LARGE SCALE GENOMIC DNA]</scope>
    <source>
        <strain evidence="2">Ve08.2h10</strain>
    </source>
</reference>
<keyword evidence="2" id="KW-1185">Reference proteome</keyword>
<dbReference type="AlphaFoldDB" id="A0A0D0D088"/>
<organism evidence="1 2">
    <name type="scientific">Paxillus rubicundulus Ve08.2h10</name>
    <dbReference type="NCBI Taxonomy" id="930991"/>
    <lineage>
        <taxon>Eukaryota</taxon>
        <taxon>Fungi</taxon>
        <taxon>Dikarya</taxon>
        <taxon>Basidiomycota</taxon>
        <taxon>Agaricomycotina</taxon>
        <taxon>Agaricomycetes</taxon>
        <taxon>Agaricomycetidae</taxon>
        <taxon>Boletales</taxon>
        <taxon>Paxilineae</taxon>
        <taxon>Paxillaceae</taxon>
        <taxon>Paxillus</taxon>
    </lineage>
</organism>
<reference evidence="1 2" key="1">
    <citation type="submission" date="2014-04" db="EMBL/GenBank/DDBJ databases">
        <authorList>
            <consortium name="DOE Joint Genome Institute"/>
            <person name="Kuo A."/>
            <person name="Kohler A."/>
            <person name="Jargeat P."/>
            <person name="Nagy L.G."/>
            <person name="Floudas D."/>
            <person name="Copeland A."/>
            <person name="Barry K.W."/>
            <person name="Cichocki N."/>
            <person name="Veneault-Fourrey C."/>
            <person name="LaButti K."/>
            <person name="Lindquist E.A."/>
            <person name="Lipzen A."/>
            <person name="Lundell T."/>
            <person name="Morin E."/>
            <person name="Murat C."/>
            <person name="Sun H."/>
            <person name="Tunlid A."/>
            <person name="Henrissat B."/>
            <person name="Grigoriev I.V."/>
            <person name="Hibbett D.S."/>
            <person name="Martin F."/>
            <person name="Nordberg H.P."/>
            <person name="Cantor M.N."/>
            <person name="Hua S.X."/>
        </authorList>
    </citation>
    <scope>NUCLEOTIDE SEQUENCE [LARGE SCALE GENOMIC DNA]</scope>
    <source>
        <strain evidence="1 2">Ve08.2h10</strain>
    </source>
</reference>
<evidence type="ECO:0000313" key="2">
    <source>
        <dbReference type="Proteomes" id="UP000054538"/>
    </source>
</evidence>
<dbReference type="Proteomes" id="UP000054538">
    <property type="component" value="Unassembled WGS sequence"/>
</dbReference>
<proteinExistence type="predicted"/>
<name>A0A0D0D088_9AGAM</name>
<dbReference type="InParanoid" id="A0A0D0D088"/>
<accession>A0A0D0D088</accession>
<evidence type="ECO:0000313" key="1">
    <source>
        <dbReference type="EMBL" id="KIK81353.1"/>
    </source>
</evidence>
<gene>
    <name evidence="1" type="ORF">PAXRUDRAFT_35893</name>
</gene>